<keyword evidence="1" id="KW-0812">Transmembrane</keyword>
<organism evidence="2 3">
    <name type="scientific">Vreelandella alkaliphila</name>
    <dbReference type="NCBI Taxonomy" id="272774"/>
    <lineage>
        <taxon>Bacteria</taxon>
        <taxon>Pseudomonadati</taxon>
        <taxon>Pseudomonadota</taxon>
        <taxon>Gammaproteobacteria</taxon>
        <taxon>Oceanospirillales</taxon>
        <taxon>Halomonadaceae</taxon>
        <taxon>Vreelandella</taxon>
    </lineage>
</organism>
<reference evidence="2 3" key="1">
    <citation type="submission" date="2017-08" db="EMBL/GenBank/DDBJ databases">
        <title>Halomonas binhaiensis sp. nov., isolated from saline alkaline soil.</title>
        <authorList>
            <person name="Wang D."/>
            <person name="Zhang G."/>
        </authorList>
    </citation>
    <scope>NUCLEOTIDE SEQUENCE [LARGE SCALE GENOMIC DNA]</scope>
    <source>
        <strain evidence="2 3">WN018</strain>
    </source>
</reference>
<keyword evidence="1" id="KW-1133">Transmembrane helix</keyword>
<evidence type="ECO:0000313" key="3">
    <source>
        <dbReference type="Proteomes" id="UP000218675"/>
    </source>
</evidence>
<evidence type="ECO:0000313" key="2">
    <source>
        <dbReference type="EMBL" id="PAU71178.1"/>
    </source>
</evidence>
<comment type="caution">
    <text evidence="2">The sequence shown here is derived from an EMBL/GenBank/DDBJ whole genome shotgun (WGS) entry which is preliminary data.</text>
</comment>
<dbReference type="EMBL" id="NSKA01000005">
    <property type="protein sequence ID" value="PAU71178.1"/>
    <property type="molecule type" value="Genomic_DNA"/>
</dbReference>
<name>A0ABX4HFE4_9GAMM</name>
<protein>
    <submittedName>
        <fullName evidence="2">Uncharacterized protein</fullName>
    </submittedName>
</protein>
<keyword evidence="1" id="KW-0472">Membrane</keyword>
<dbReference type="RefSeq" id="WP_095604242.1">
    <property type="nucleotide sequence ID" value="NZ_NSKA01000005.1"/>
</dbReference>
<dbReference type="Proteomes" id="UP000218675">
    <property type="component" value="Unassembled WGS sequence"/>
</dbReference>
<feature type="transmembrane region" description="Helical" evidence="1">
    <location>
        <begin position="48"/>
        <end position="73"/>
    </location>
</feature>
<keyword evidence="3" id="KW-1185">Reference proteome</keyword>
<sequence length="220" mass="24960">MRKPIDSAIFLAACTALLYSWSTANYHGFLIAASLDSDMMERSFHQVIYGGLVISFGPIILMLIVASLSLYFWSHAVLPSYIDWVRGSIKSKRRVIKIRRYWIGMRVSLGIEDQEKRRFNRVALYSLAGMVFILSLVYFENKGQQQAKEIIDRHMANDNSPGSMVTVLINKSEKKLRYLGCGAKNCAGIERNTNKVYYFSQSSGYSFTYTRKNVTSASNG</sequence>
<accession>A0ABX4HFE4</accession>
<proteinExistence type="predicted"/>
<evidence type="ECO:0000256" key="1">
    <source>
        <dbReference type="SAM" id="Phobius"/>
    </source>
</evidence>
<gene>
    <name evidence="2" type="ORF">CK497_14660</name>
</gene>
<feature type="transmembrane region" description="Helical" evidence="1">
    <location>
        <begin position="122"/>
        <end position="139"/>
    </location>
</feature>